<name>A0A0C2SID4_AMAMK</name>
<dbReference type="InParanoid" id="A0A0C2SID4"/>
<sequence>MTASNIRDAHARNQLMVTHATEPVEGSARYQAPQFPGRGGHPDAGKHGRGGRCG</sequence>
<keyword evidence="3" id="KW-1185">Reference proteome</keyword>
<gene>
    <name evidence="2" type="ORF">M378DRAFT_165216</name>
</gene>
<protein>
    <submittedName>
        <fullName evidence="2">Uncharacterized protein</fullName>
    </submittedName>
</protein>
<feature type="region of interest" description="Disordered" evidence="1">
    <location>
        <begin position="1"/>
        <end position="54"/>
    </location>
</feature>
<organism evidence="2 3">
    <name type="scientific">Amanita muscaria (strain Koide BX008)</name>
    <dbReference type="NCBI Taxonomy" id="946122"/>
    <lineage>
        <taxon>Eukaryota</taxon>
        <taxon>Fungi</taxon>
        <taxon>Dikarya</taxon>
        <taxon>Basidiomycota</taxon>
        <taxon>Agaricomycotina</taxon>
        <taxon>Agaricomycetes</taxon>
        <taxon>Agaricomycetidae</taxon>
        <taxon>Agaricales</taxon>
        <taxon>Pluteineae</taxon>
        <taxon>Amanitaceae</taxon>
        <taxon>Amanita</taxon>
    </lineage>
</organism>
<evidence type="ECO:0000313" key="3">
    <source>
        <dbReference type="Proteomes" id="UP000054549"/>
    </source>
</evidence>
<dbReference type="HOGENOM" id="CLU_3092824_0_0_1"/>
<evidence type="ECO:0000313" key="2">
    <source>
        <dbReference type="EMBL" id="KIL62930.1"/>
    </source>
</evidence>
<evidence type="ECO:0000256" key="1">
    <source>
        <dbReference type="SAM" id="MobiDB-lite"/>
    </source>
</evidence>
<proteinExistence type="predicted"/>
<reference evidence="2 3" key="1">
    <citation type="submission" date="2014-04" db="EMBL/GenBank/DDBJ databases">
        <title>Evolutionary Origins and Diversification of the Mycorrhizal Mutualists.</title>
        <authorList>
            <consortium name="DOE Joint Genome Institute"/>
            <consortium name="Mycorrhizal Genomics Consortium"/>
            <person name="Kohler A."/>
            <person name="Kuo A."/>
            <person name="Nagy L.G."/>
            <person name="Floudas D."/>
            <person name="Copeland A."/>
            <person name="Barry K.W."/>
            <person name="Cichocki N."/>
            <person name="Veneault-Fourrey C."/>
            <person name="LaButti K."/>
            <person name="Lindquist E.A."/>
            <person name="Lipzen A."/>
            <person name="Lundell T."/>
            <person name="Morin E."/>
            <person name="Murat C."/>
            <person name="Riley R."/>
            <person name="Ohm R."/>
            <person name="Sun H."/>
            <person name="Tunlid A."/>
            <person name="Henrissat B."/>
            <person name="Grigoriev I.V."/>
            <person name="Hibbett D.S."/>
            <person name="Martin F."/>
        </authorList>
    </citation>
    <scope>NUCLEOTIDE SEQUENCE [LARGE SCALE GENOMIC DNA]</scope>
    <source>
        <strain evidence="2 3">Koide BX008</strain>
    </source>
</reference>
<dbReference type="EMBL" id="KN818265">
    <property type="protein sequence ID" value="KIL62930.1"/>
    <property type="molecule type" value="Genomic_DNA"/>
</dbReference>
<dbReference type="Proteomes" id="UP000054549">
    <property type="component" value="Unassembled WGS sequence"/>
</dbReference>
<accession>A0A0C2SID4</accession>
<dbReference type="AlphaFoldDB" id="A0A0C2SID4"/>